<sequence>QTKITINIKKIYKIFFVKREIFFTRKHKMFYIYFLYLIFVFPLPLTQQYSFESASKEEKDKILTKWLGVEIDGAYFFDWSTQEVEQAADGSKLDSSKLESSKAEQEAAFKEKDAEAVTWTKESESFKKFMSDPPDKSVDCFPIQQRRGSSTADFMRMLQRQCWDDLLPVSWECSAHSGAERANTPAGCYHNLLHIAAFLLVAKLLCML</sequence>
<dbReference type="AlphaFoldDB" id="A0A034WMZ6"/>
<keyword evidence="1" id="KW-0812">Transmembrane</keyword>
<organism evidence="2">
    <name type="scientific">Bactrocera dorsalis</name>
    <name type="common">Oriental fruit fly</name>
    <name type="synonym">Dacus dorsalis</name>
    <dbReference type="NCBI Taxonomy" id="27457"/>
    <lineage>
        <taxon>Eukaryota</taxon>
        <taxon>Metazoa</taxon>
        <taxon>Ecdysozoa</taxon>
        <taxon>Arthropoda</taxon>
        <taxon>Hexapoda</taxon>
        <taxon>Insecta</taxon>
        <taxon>Pterygota</taxon>
        <taxon>Neoptera</taxon>
        <taxon>Endopterygota</taxon>
        <taxon>Diptera</taxon>
        <taxon>Brachycera</taxon>
        <taxon>Muscomorpha</taxon>
        <taxon>Tephritoidea</taxon>
        <taxon>Tephritidae</taxon>
        <taxon>Bactrocera</taxon>
        <taxon>Bactrocera</taxon>
    </lineage>
</organism>
<name>A0A034WMZ6_BACDO</name>
<dbReference type="EMBL" id="GAKP01002006">
    <property type="protein sequence ID" value="JAC56946.1"/>
    <property type="molecule type" value="Transcribed_RNA"/>
</dbReference>
<evidence type="ECO:0000313" key="2">
    <source>
        <dbReference type="EMBL" id="JAC56946.1"/>
    </source>
</evidence>
<feature type="transmembrane region" description="Helical" evidence="1">
    <location>
        <begin position="29"/>
        <end position="45"/>
    </location>
</feature>
<keyword evidence="1" id="KW-0472">Membrane</keyword>
<accession>A0A034WMZ6</accession>
<proteinExistence type="predicted"/>
<protein>
    <submittedName>
        <fullName evidence="2">Uncharacterized protein</fullName>
    </submittedName>
</protein>
<feature type="non-terminal residue" evidence="2">
    <location>
        <position position="1"/>
    </location>
</feature>
<keyword evidence="1" id="KW-1133">Transmembrane helix</keyword>
<reference evidence="2" key="1">
    <citation type="journal article" date="2014" name="BMC Genomics">
        <title>Characterizing the developmental transcriptome of the oriental fruit fly, Bactrocera dorsalis (Diptera: Tephritidae) through comparative genomic analysis with Drosophila melanogaster utilizing modENCODE datasets.</title>
        <authorList>
            <person name="Geib S.M."/>
            <person name="Calla B."/>
            <person name="Hall B."/>
            <person name="Hou S."/>
            <person name="Manoukis N.C."/>
        </authorList>
    </citation>
    <scope>NUCLEOTIDE SEQUENCE</scope>
    <source>
        <strain evidence="2">Punador</strain>
    </source>
</reference>
<evidence type="ECO:0000256" key="1">
    <source>
        <dbReference type="SAM" id="Phobius"/>
    </source>
</evidence>